<protein>
    <recommendedName>
        <fullName evidence="14">G-protein coupled receptors family 3 profile domain-containing protein</fullName>
    </recommendedName>
</protein>
<evidence type="ECO:0000256" key="6">
    <source>
        <dbReference type="ARBA" id="ARBA00022989"/>
    </source>
</evidence>
<keyword evidence="3" id="KW-1003">Cell membrane</keyword>
<keyword evidence="16" id="KW-1185">Reference proteome</keyword>
<evidence type="ECO:0000256" key="7">
    <source>
        <dbReference type="ARBA" id="ARBA00023040"/>
    </source>
</evidence>
<dbReference type="GO" id="GO:0004930">
    <property type="term" value="F:G protein-coupled receptor activity"/>
    <property type="evidence" value="ECO:0007669"/>
    <property type="project" value="UniProtKB-KW"/>
</dbReference>
<organism evidence="15 16">
    <name type="scientific">Oedothorax gibbosus</name>
    <dbReference type="NCBI Taxonomy" id="931172"/>
    <lineage>
        <taxon>Eukaryota</taxon>
        <taxon>Metazoa</taxon>
        <taxon>Ecdysozoa</taxon>
        <taxon>Arthropoda</taxon>
        <taxon>Chelicerata</taxon>
        <taxon>Arachnida</taxon>
        <taxon>Araneae</taxon>
        <taxon>Araneomorphae</taxon>
        <taxon>Entelegynae</taxon>
        <taxon>Araneoidea</taxon>
        <taxon>Linyphiidae</taxon>
        <taxon>Erigoninae</taxon>
        <taxon>Oedothorax</taxon>
    </lineage>
</organism>
<evidence type="ECO:0000256" key="2">
    <source>
        <dbReference type="ARBA" id="ARBA00007242"/>
    </source>
</evidence>
<keyword evidence="8 12" id="KW-0472">Membrane</keyword>
<dbReference type="Pfam" id="PF00003">
    <property type="entry name" value="7tm_3"/>
    <property type="match status" value="1"/>
</dbReference>
<gene>
    <name evidence="15" type="ORF">JTE90_020315</name>
</gene>
<reference evidence="15 16" key="1">
    <citation type="journal article" date="2022" name="Nat. Ecol. Evol.">
        <title>A masculinizing supergene underlies an exaggerated male reproductive morph in a spider.</title>
        <authorList>
            <person name="Hendrickx F."/>
            <person name="De Corte Z."/>
            <person name="Sonet G."/>
            <person name="Van Belleghem S.M."/>
            <person name="Kostlbacher S."/>
            <person name="Vangestel C."/>
        </authorList>
    </citation>
    <scope>NUCLEOTIDE SEQUENCE [LARGE SCALE GENOMIC DNA]</scope>
    <source>
        <strain evidence="15">W744_W776</strain>
    </source>
</reference>
<accession>A0AAV6VNV2</accession>
<evidence type="ECO:0000259" key="14">
    <source>
        <dbReference type="PROSITE" id="PS50259"/>
    </source>
</evidence>
<dbReference type="EMBL" id="JAFNEN010000047">
    <property type="protein sequence ID" value="KAG8197938.1"/>
    <property type="molecule type" value="Genomic_DNA"/>
</dbReference>
<feature type="transmembrane region" description="Helical" evidence="12">
    <location>
        <begin position="801"/>
        <end position="826"/>
    </location>
</feature>
<dbReference type="InterPro" id="IPR001828">
    <property type="entry name" value="ANF_lig-bd_rcpt"/>
</dbReference>
<feature type="transmembrane region" description="Helical" evidence="12">
    <location>
        <begin position="613"/>
        <end position="631"/>
    </location>
</feature>
<name>A0AAV6VNV2_9ARAC</name>
<evidence type="ECO:0000256" key="11">
    <source>
        <dbReference type="ARBA" id="ARBA00023224"/>
    </source>
</evidence>
<feature type="chain" id="PRO_5043775839" description="G-protein coupled receptors family 3 profile domain-containing protein" evidence="13">
    <location>
        <begin position="23"/>
        <end position="894"/>
    </location>
</feature>
<dbReference type="InterPro" id="IPR017978">
    <property type="entry name" value="GPCR_3_C"/>
</dbReference>
<evidence type="ECO:0000256" key="4">
    <source>
        <dbReference type="ARBA" id="ARBA00022692"/>
    </source>
</evidence>
<feature type="transmembrane region" description="Helical" evidence="12">
    <location>
        <begin position="643"/>
        <end position="661"/>
    </location>
</feature>
<evidence type="ECO:0000256" key="12">
    <source>
        <dbReference type="SAM" id="Phobius"/>
    </source>
</evidence>
<dbReference type="FunFam" id="2.10.50.30:FF:000004">
    <property type="entry name" value="Taste receptor type 1 member 3-like protein"/>
    <property type="match status" value="1"/>
</dbReference>
<dbReference type="Gene3D" id="3.40.50.2300">
    <property type="match status" value="2"/>
</dbReference>
<feature type="signal peptide" evidence="13">
    <location>
        <begin position="1"/>
        <end position="22"/>
    </location>
</feature>
<dbReference type="InterPro" id="IPR000337">
    <property type="entry name" value="GPCR_3"/>
</dbReference>
<keyword evidence="6 12" id="KW-1133">Transmembrane helix</keyword>
<sequence>MQAINTKTAILWAFTFIFTSLASEYNLKSLNINPHSTFVLGGLFPVHRKGVDSELDRCGLLQEEKGIQRLEAMLYALDQINNDPVSWPFKLGATILDTCTSDSFALEQSLQFLHYSCGPTVNMSNKITAVVGASNSDVSEALANIFRLFEIPQVSYASTSEELDDLYKYKYFFRVVPSDRFQVRVILDILLAARWTYVSVVASQGEYGELAVLGLQKELVNSMHEEICITATEILKRNANDDDYDVVVQNLDRHEKAKVVIVFLNEDKIGELLEACERNKIPPQRFLWLGSDGWGTKERVTRGYEKWALNAITIMPKRFQVKAGFDDYFKSLKPSSNTRNPWFEEFWETQFTCKFGVRKRIKECTGDEDLKTVYRQEGLVPMVIDSVYLLATAIRALICPDYPNSSCTIPESLDHHHRNKLVGIISNISMNSSQGNGMVIRFDESRSVPVNYTIYQYQETSENNFSYVLIGEWNPNEKLTRRRNYSWKLVEEKDSRGVPISRCSKECKVGWERVPIADKLRGRCCWECRECTGNKYLPAVNQQCTECPKGEISNSDKTGCIAMKSDYVGKNLGNPWALVPFIFSVLGLICTTIVFVIFFLNHKTPLLMASGRELCYVILLGIVHCYCFPFIVLLKPTEASCGALRIFMGLGLSICYSAIFTKTNRICRIFEVSMKITKRPSYISPGSQVIICVCLVLIQVTVTVLWLIIKPPVADSRLVETSKRWVEYCELDGVSISLGLLYNMVLLILCTVYAYKTRNIPENFNETKWISFTTYSSCIIWFAFIPIYFSALQDYKVQATTLSMCVSFSGTVTLVCIFLPKIYIVLFHPERNVRYPSSPAASGTSGISELEPPVRFLGTVPNSGALQQSPNLKRPESPFPFLQKPAANHQANSF</sequence>
<dbReference type="Pfam" id="PF01094">
    <property type="entry name" value="ANF_receptor"/>
    <property type="match status" value="1"/>
</dbReference>
<evidence type="ECO:0000313" key="16">
    <source>
        <dbReference type="Proteomes" id="UP000827092"/>
    </source>
</evidence>
<dbReference type="InterPro" id="IPR038550">
    <property type="entry name" value="GPCR_3_9-Cys_sf"/>
</dbReference>
<dbReference type="PROSITE" id="PS50259">
    <property type="entry name" value="G_PROTEIN_RECEP_F3_4"/>
    <property type="match status" value="1"/>
</dbReference>
<comment type="subcellular location">
    <subcellularLocation>
        <location evidence="1">Cell membrane</location>
        <topology evidence="1">Multi-pass membrane protein</topology>
    </subcellularLocation>
</comment>
<keyword evidence="7" id="KW-0297">G-protein coupled receptor</keyword>
<feature type="transmembrane region" description="Helical" evidence="12">
    <location>
        <begin position="682"/>
        <end position="709"/>
    </location>
</feature>
<dbReference type="GO" id="GO:0005886">
    <property type="term" value="C:plasma membrane"/>
    <property type="evidence" value="ECO:0007669"/>
    <property type="project" value="UniProtKB-SubCell"/>
</dbReference>
<feature type="transmembrane region" description="Helical" evidence="12">
    <location>
        <begin position="734"/>
        <end position="755"/>
    </location>
</feature>
<proteinExistence type="inferred from homology"/>
<evidence type="ECO:0000256" key="9">
    <source>
        <dbReference type="ARBA" id="ARBA00023170"/>
    </source>
</evidence>
<evidence type="ECO:0000256" key="1">
    <source>
        <dbReference type="ARBA" id="ARBA00004651"/>
    </source>
</evidence>
<evidence type="ECO:0000256" key="8">
    <source>
        <dbReference type="ARBA" id="ARBA00023136"/>
    </source>
</evidence>
<feature type="transmembrane region" description="Helical" evidence="12">
    <location>
        <begin position="576"/>
        <end position="601"/>
    </location>
</feature>
<dbReference type="InterPro" id="IPR028082">
    <property type="entry name" value="Peripla_BP_I"/>
</dbReference>
<dbReference type="Proteomes" id="UP000827092">
    <property type="component" value="Unassembled WGS sequence"/>
</dbReference>
<keyword evidence="11" id="KW-0807">Transducer</keyword>
<evidence type="ECO:0000313" key="15">
    <source>
        <dbReference type="EMBL" id="KAG8197938.1"/>
    </source>
</evidence>
<evidence type="ECO:0000256" key="3">
    <source>
        <dbReference type="ARBA" id="ARBA00022475"/>
    </source>
</evidence>
<feature type="transmembrane region" description="Helical" evidence="12">
    <location>
        <begin position="767"/>
        <end position="789"/>
    </location>
</feature>
<dbReference type="InterPro" id="IPR050726">
    <property type="entry name" value="mGluR"/>
</dbReference>
<keyword evidence="9" id="KW-0675">Receptor</keyword>
<dbReference type="AlphaFoldDB" id="A0AAV6VNV2"/>
<dbReference type="PANTHER" id="PTHR24060">
    <property type="entry name" value="METABOTROPIC GLUTAMATE RECEPTOR"/>
    <property type="match status" value="1"/>
</dbReference>
<dbReference type="FunFam" id="3.40.50.2300:FF:000145">
    <property type="entry name" value="Glutamate receptor, metabotropic"/>
    <property type="match status" value="1"/>
</dbReference>
<dbReference type="PRINTS" id="PR00248">
    <property type="entry name" value="GPCRMGR"/>
</dbReference>
<dbReference type="Gene3D" id="2.10.50.30">
    <property type="entry name" value="GPCR, family 3, nine cysteines domain"/>
    <property type="match status" value="1"/>
</dbReference>
<dbReference type="PRINTS" id="PR00593">
    <property type="entry name" value="MTABOTROPICR"/>
</dbReference>
<comment type="similarity">
    <text evidence="2">Belongs to the G-protein coupled receptor 3 family.</text>
</comment>
<evidence type="ECO:0000256" key="5">
    <source>
        <dbReference type="ARBA" id="ARBA00022729"/>
    </source>
</evidence>
<dbReference type="InterPro" id="IPR000162">
    <property type="entry name" value="GPCR_3_mtglu_rcpt"/>
</dbReference>
<dbReference type="SUPFAM" id="SSF53822">
    <property type="entry name" value="Periplasmic binding protein-like I"/>
    <property type="match status" value="1"/>
</dbReference>
<keyword evidence="5 13" id="KW-0732">Signal</keyword>
<keyword evidence="10" id="KW-0325">Glycoprotein</keyword>
<evidence type="ECO:0000256" key="13">
    <source>
        <dbReference type="SAM" id="SignalP"/>
    </source>
</evidence>
<feature type="domain" description="G-protein coupled receptors family 3 profile" evidence="14">
    <location>
        <begin position="576"/>
        <end position="834"/>
    </location>
</feature>
<evidence type="ECO:0000256" key="10">
    <source>
        <dbReference type="ARBA" id="ARBA00023180"/>
    </source>
</evidence>
<comment type="caution">
    <text evidence="15">The sequence shown here is derived from an EMBL/GenBank/DDBJ whole genome shotgun (WGS) entry which is preliminary data.</text>
</comment>
<keyword evidence="4 12" id="KW-0812">Transmembrane</keyword>